<dbReference type="PANTHER" id="PTHR10361:SF28">
    <property type="entry name" value="P3 PROTEIN-RELATED"/>
    <property type="match status" value="1"/>
</dbReference>
<gene>
    <name evidence="6" type="ORF">CRV04_08670</name>
</gene>
<feature type="transmembrane region" description="Helical" evidence="5">
    <location>
        <begin position="188"/>
        <end position="207"/>
    </location>
</feature>
<feature type="transmembrane region" description="Helical" evidence="5">
    <location>
        <begin position="92"/>
        <end position="114"/>
    </location>
</feature>
<dbReference type="InterPro" id="IPR038770">
    <property type="entry name" value="Na+/solute_symporter_sf"/>
</dbReference>
<dbReference type="OrthoDB" id="9806785at2"/>
<keyword evidence="4 5" id="KW-0472">Membrane</keyword>
<reference evidence="6 7" key="1">
    <citation type="submission" date="2017-10" db="EMBL/GenBank/DDBJ databases">
        <title>Genomics of the genus Arcobacter.</title>
        <authorList>
            <person name="Perez-Cataluna A."/>
            <person name="Figueras M.J."/>
        </authorList>
    </citation>
    <scope>NUCLEOTIDE SEQUENCE [LARGE SCALE GENOMIC DNA]</scope>
    <source>
        <strain evidence="6 7">CECT 8987</strain>
    </source>
</reference>
<dbReference type="Proteomes" id="UP000290657">
    <property type="component" value="Unassembled WGS sequence"/>
</dbReference>
<evidence type="ECO:0000313" key="6">
    <source>
        <dbReference type="EMBL" id="RXJ56475.1"/>
    </source>
</evidence>
<comment type="subcellular location">
    <subcellularLocation>
        <location evidence="1">Membrane</location>
        <topology evidence="1">Multi-pass membrane protein</topology>
    </subcellularLocation>
</comment>
<feature type="transmembrane region" description="Helical" evidence="5">
    <location>
        <begin position="213"/>
        <end position="238"/>
    </location>
</feature>
<proteinExistence type="predicted"/>
<sequence length="306" mass="33713">MLKKSVTLFPLWAILFSLLSYLQPNLVVGFKSWIIPLLITIMFCMGITLKIEDFKRVLKRPKMIALAVSLQFLLMPLAAFIISKLFELSNELLVGMVLVGAVSGGTASNVIAYLAKADVALSITMTVVSTLLSIIVTPYLTLLYVGQTVPVPATSMLLSILKIVFIPVVVGLILNHYFHRFIDKRHDFFAFLSIIAIVFIIGIIIGLNQQKIATIALSLMLAIICHNFVGLVGGFYITKWFGFDYKSCKTVAIEVGMQNSGLAVVLAMKYFTALGALPGAIFSIWHNISGSIIAGYWVKKSEKENR</sequence>
<feature type="transmembrane region" description="Helical" evidence="5">
    <location>
        <begin position="121"/>
        <end position="144"/>
    </location>
</feature>
<keyword evidence="7" id="KW-1185">Reference proteome</keyword>
<accession>A0A4Q0XTG2</accession>
<name>A0A4Q0XTG2_9BACT</name>
<evidence type="ECO:0000256" key="2">
    <source>
        <dbReference type="ARBA" id="ARBA00022692"/>
    </source>
</evidence>
<evidence type="ECO:0000256" key="3">
    <source>
        <dbReference type="ARBA" id="ARBA00022989"/>
    </source>
</evidence>
<feature type="transmembrane region" description="Helical" evidence="5">
    <location>
        <begin position="250"/>
        <end position="271"/>
    </location>
</feature>
<evidence type="ECO:0000256" key="4">
    <source>
        <dbReference type="ARBA" id="ARBA00023136"/>
    </source>
</evidence>
<evidence type="ECO:0000313" key="7">
    <source>
        <dbReference type="Proteomes" id="UP000290657"/>
    </source>
</evidence>
<comment type="caution">
    <text evidence="6">The sequence shown here is derived from an EMBL/GenBank/DDBJ whole genome shotgun (WGS) entry which is preliminary data.</text>
</comment>
<feature type="transmembrane region" description="Helical" evidence="5">
    <location>
        <begin position="156"/>
        <end position="176"/>
    </location>
</feature>
<dbReference type="PANTHER" id="PTHR10361">
    <property type="entry name" value="SODIUM-BILE ACID COTRANSPORTER"/>
    <property type="match status" value="1"/>
</dbReference>
<keyword evidence="2 5" id="KW-0812">Transmembrane</keyword>
<dbReference type="Gene3D" id="1.20.1530.20">
    <property type="match status" value="1"/>
</dbReference>
<dbReference type="AlphaFoldDB" id="A0A4Q0XTG2"/>
<dbReference type="GO" id="GO:0016020">
    <property type="term" value="C:membrane"/>
    <property type="evidence" value="ECO:0007669"/>
    <property type="project" value="UniProtKB-SubCell"/>
</dbReference>
<dbReference type="RefSeq" id="WP_128996451.1">
    <property type="nucleotide sequence ID" value="NZ_PDKN01000005.1"/>
</dbReference>
<dbReference type="InterPro" id="IPR004710">
    <property type="entry name" value="Bilac:Na_transpt"/>
</dbReference>
<keyword evidence="3 5" id="KW-1133">Transmembrane helix</keyword>
<feature type="transmembrane region" description="Helical" evidence="5">
    <location>
        <begin position="32"/>
        <end position="51"/>
    </location>
</feature>
<dbReference type="Pfam" id="PF01758">
    <property type="entry name" value="SBF"/>
    <property type="match status" value="1"/>
</dbReference>
<dbReference type="EMBL" id="PDKN01000005">
    <property type="protein sequence ID" value="RXJ56475.1"/>
    <property type="molecule type" value="Genomic_DNA"/>
</dbReference>
<evidence type="ECO:0000256" key="1">
    <source>
        <dbReference type="ARBA" id="ARBA00004141"/>
    </source>
</evidence>
<feature type="transmembrane region" description="Helical" evidence="5">
    <location>
        <begin position="63"/>
        <end position="86"/>
    </location>
</feature>
<organism evidence="6 7">
    <name type="scientific">Candidatus Marinarcus aquaticus</name>
    <dbReference type="NCBI Taxonomy" id="2044504"/>
    <lineage>
        <taxon>Bacteria</taxon>
        <taxon>Pseudomonadati</taxon>
        <taxon>Campylobacterota</taxon>
        <taxon>Epsilonproteobacteria</taxon>
        <taxon>Campylobacterales</taxon>
        <taxon>Arcobacteraceae</taxon>
        <taxon>Candidatus Marinarcus</taxon>
    </lineage>
</organism>
<feature type="transmembrane region" description="Helical" evidence="5">
    <location>
        <begin position="277"/>
        <end position="298"/>
    </location>
</feature>
<dbReference type="InterPro" id="IPR002657">
    <property type="entry name" value="BilAc:Na_symport/Acr3"/>
</dbReference>
<evidence type="ECO:0000256" key="5">
    <source>
        <dbReference type="SAM" id="Phobius"/>
    </source>
</evidence>
<protein>
    <submittedName>
        <fullName evidence="6">Bile acid:sodium symporter</fullName>
    </submittedName>
</protein>